<feature type="region of interest" description="Disordered" evidence="10">
    <location>
        <begin position="510"/>
        <end position="531"/>
    </location>
</feature>
<dbReference type="Pfam" id="PF02518">
    <property type="entry name" value="HATPase_c"/>
    <property type="match status" value="1"/>
</dbReference>
<dbReference type="Pfam" id="PF13540">
    <property type="entry name" value="RCC1_2"/>
    <property type="match status" value="1"/>
</dbReference>
<dbReference type="SUPFAM" id="SSF69012">
    <property type="entry name" value="alpha-ketoacid dehydrogenase kinase, N-terminal domain"/>
    <property type="match status" value="1"/>
</dbReference>
<evidence type="ECO:0000256" key="2">
    <source>
        <dbReference type="ARBA" id="ARBA00022679"/>
    </source>
</evidence>
<evidence type="ECO:0000256" key="10">
    <source>
        <dbReference type="SAM" id="MobiDB-lite"/>
    </source>
</evidence>
<dbReference type="InterPro" id="IPR039028">
    <property type="entry name" value="BCKD/PDK"/>
</dbReference>
<evidence type="ECO:0000313" key="12">
    <source>
        <dbReference type="EMBL" id="CAJ1405646.1"/>
    </source>
</evidence>
<comment type="subcellular location">
    <subcellularLocation>
        <location evidence="9">Mitochondrion matrix</location>
    </subcellularLocation>
</comment>
<keyword evidence="13" id="KW-1185">Reference proteome</keyword>
<gene>
    <name evidence="12" type="ORF">EVOR1521_LOCUS27805</name>
</gene>
<dbReference type="PANTHER" id="PTHR11947:SF3">
    <property type="entry name" value="[PYRUVATE DEHYDROGENASE (ACETYL-TRANSFERRING)] KINASE, MITOCHONDRIAL"/>
    <property type="match status" value="1"/>
</dbReference>
<feature type="repeat" description="RCC1" evidence="8">
    <location>
        <begin position="546"/>
        <end position="586"/>
    </location>
</feature>
<evidence type="ECO:0000256" key="1">
    <source>
        <dbReference type="ARBA" id="ARBA00006155"/>
    </source>
</evidence>
<feature type="compositionally biased region" description="Basic and acidic residues" evidence="10">
    <location>
        <begin position="516"/>
        <end position="530"/>
    </location>
</feature>
<evidence type="ECO:0000259" key="11">
    <source>
        <dbReference type="SMART" id="SM00387"/>
    </source>
</evidence>
<dbReference type="EC" id="2.7.11.-" evidence="9"/>
<dbReference type="InterPro" id="IPR003594">
    <property type="entry name" value="HATPase_dom"/>
</dbReference>
<protein>
    <recommendedName>
        <fullName evidence="9">Protein-serine/threonine kinase</fullName>
        <ecNumber evidence="9">2.7.11.-</ecNumber>
    </recommendedName>
</protein>
<dbReference type="PROSITE" id="PS00626">
    <property type="entry name" value="RCC1_2"/>
    <property type="match status" value="2"/>
</dbReference>
<evidence type="ECO:0000256" key="3">
    <source>
        <dbReference type="ARBA" id="ARBA00022741"/>
    </source>
</evidence>
<feature type="region of interest" description="Disordered" evidence="10">
    <location>
        <begin position="644"/>
        <end position="682"/>
    </location>
</feature>
<dbReference type="EMBL" id="CAUJNA010003594">
    <property type="protein sequence ID" value="CAJ1405646.1"/>
    <property type="molecule type" value="Genomic_DNA"/>
</dbReference>
<dbReference type="SMART" id="SM00387">
    <property type="entry name" value="HATPase_c"/>
    <property type="match status" value="1"/>
</dbReference>
<dbReference type="Gene3D" id="3.30.565.10">
    <property type="entry name" value="Histidine kinase-like ATPase, C-terminal domain"/>
    <property type="match status" value="1"/>
</dbReference>
<reference evidence="12" key="1">
    <citation type="submission" date="2023-08" db="EMBL/GenBank/DDBJ databases">
        <authorList>
            <person name="Chen Y."/>
            <person name="Shah S."/>
            <person name="Dougan E. K."/>
            <person name="Thang M."/>
            <person name="Chan C."/>
        </authorList>
    </citation>
    <scope>NUCLEOTIDE SEQUENCE</scope>
</reference>
<comment type="catalytic activity">
    <reaction evidence="7">
        <text>L-seryl-[pyruvate dehydrogenase E1 alpha subunit] + ATP = O-phospho-L-seryl-[pyruvate dehydrogenase E1 alpha subunit] + ADP + H(+)</text>
        <dbReference type="Rhea" id="RHEA:23052"/>
        <dbReference type="Rhea" id="RHEA-COMP:13689"/>
        <dbReference type="Rhea" id="RHEA-COMP:13690"/>
        <dbReference type="ChEBI" id="CHEBI:15378"/>
        <dbReference type="ChEBI" id="CHEBI:29999"/>
        <dbReference type="ChEBI" id="CHEBI:30616"/>
        <dbReference type="ChEBI" id="CHEBI:83421"/>
        <dbReference type="ChEBI" id="CHEBI:456216"/>
        <dbReference type="EC" id="2.7.11.2"/>
    </reaction>
</comment>
<dbReference type="Proteomes" id="UP001178507">
    <property type="component" value="Unassembled WGS sequence"/>
</dbReference>
<dbReference type="InterPro" id="IPR000408">
    <property type="entry name" value="Reg_chr_condens"/>
</dbReference>
<dbReference type="SUPFAM" id="SSF50985">
    <property type="entry name" value="RCC1/BLIP-II"/>
    <property type="match status" value="1"/>
</dbReference>
<accession>A0AA36JIF9</accession>
<dbReference type="InterPro" id="IPR036890">
    <property type="entry name" value="HATPase_C_sf"/>
</dbReference>
<evidence type="ECO:0000256" key="7">
    <source>
        <dbReference type="ARBA" id="ARBA00048201"/>
    </source>
</evidence>
<name>A0AA36JIF9_9DINO</name>
<dbReference type="GO" id="GO:0010906">
    <property type="term" value="P:regulation of glucose metabolic process"/>
    <property type="evidence" value="ECO:0007669"/>
    <property type="project" value="TreeGrafter"/>
</dbReference>
<keyword evidence="2 9" id="KW-0808">Transferase</keyword>
<dbReference type="InterPro" id="IPR018955">
    <property type="entry name" value="BCDHK/PDK_N"/>
</dbReference>
<evidence type="ECO:0000256" key="5">
    <source>
        <dbReference type="ARBA" id="ARBA00022840"/>
    </source>
</evidence>
<dbReference type="GO" id="GO:0004740">
    <property type="term" value="F:pyruvate dehydrogenase (acetyl-transferring) kinase activity"/>
    <property type="evidence" value="ECO:0007669"/>
    <property type="project" value="UniProtKB-EC"/>
</dbReference>
<evidence type="ECO:0000313" key="13">
    <source>
        <dbReference type="Proteomes" id="UP001178507"/>
    </source>
</evidence>
<proteinExistence type="inferred from homology"/>
<dbReference type="SUPFAM" id="SSF55874">
    <property type="entry name" value="ATPase domain of HSP90 chaperone/DNA topoisomerase II/histidine kinase"/>
    <property type="match status" value="1"/>
</dbReference>
<dbReference type="PROSITE" id="PS50012">
    <property type="entry name" value="RCC1_3"/>
    <property type="match status" value="2"/>
</dbReference>
<keyword evidence="3 9" id="KW-0547">Nucleotide-binding</keyword>
<dbReference type="Pfam" id="PF10436">
    <property type="entry name" value="BCDHK_Adom3"/>
    <property type="match status" value="1"/>
</dbReference>
<sequence>MLLQVEREFQQQGLKYLHCAMLTFDERRRDQGVAEDVVKLFIGNGILPLRRNHEAETNDGSYAYCGKNWCMNLGDVPAIPTAFETSHSRRFRGVFMRASMTTQVESVDVACKKFGRRRRKGLHVFKQDFLFKYMRQSGPRQWYRVLHYVKPGSQTEKDTVWLLQKLAHLVMLQRLLGPAWSSTEAVQSSYRMQLRSFPICYGGPQKIAEAVSDCDMAGVFGTWIDWTWPSESTGEHVGDKVNEREEHGFADGPHWDFMFRADVVAEYMRHISSHVERDEYCMFMRHRGVQKVVAGQPLGRYYFPALSPPNLSRAARAALFPAGSYEFDQPTAVVHFMIERAEELGVCACLLEKYKTHEAQRREAIQRYFDLPSLADAKALLHKATFGFVHSLDGKDALGVLPILEGLANESFKLRRMRLWLPASGVETDRLASDSAWNYTQTPGAFSVASGDGSHYIVHENRPGREVGHAIGVLCYAGKCRVHGDSVVQAVEIDAATFSRRDLRLWSRSPRRSMGARRDERRAKDQEMTEKFSQSHRRVYSKCKKGEAVAFGSNSHGQCEVPKLPRGLAYLAAAAGSRHTLLLRSDGQALGFGADEHGQCQVPALGPGLRYLRAACGTWHTVLLRSDGEAVAFGRTLEGQCRVDAPKAPAERREDLGPGSPNCTPSGRLPSSKRRTPSPKPSGVRLCKYVAVAAGSFHTVLVRSDGVAQIAGSAHRCCIPPLPTGCRYLEAACSQEHTLLLRSDGAVLALGDDYAARCQIPALPGGLQYVACAAGAHHSVLVRSDGRALAVGHGDNDGRCRVPKNLGCVVGCAAGLRHTALRLADGSVVAFGCKELPPGQPGRFGPCDVPTLPEGLVYSHPMMAEMAPAAPLKAKLKREDEDRPPGSDASDARPSMFVLGEAGLQETAAATRRAVHGRPFAVQKTVRRSSSVVRIQRGIVTQAVPLSMARLEQLLEAEITTLALRTPRALTMQTLLEVANHSNAEELAQLLHEELPVHFAQRIKMLEALPDWRCKPSISSVRQMYLTSFKELRLADPDRPAQFTAQICAIKERHAQTNLLVGGFKQYAEVSGLPVPEINDWLDKFFTLRLSTQMLMSHYLQVGAHFDWLENPYRSSIDPECNVSRIAEHAASIVTRMSLLRYGIAPAIEVRDHGSEAIPFIPKYLLYIVSELLKNAVRATVESHTDKALPPVHVAVSGDELGCCCRISDEGGGIPQAELPKVWSYLYTTAEPIETTTSRKAVDAPVDPRLLEQAICEAGHADPMDRCGSPIAGLGCGLPLSRLYAKHFGGSVELQSMPRFGTDAYVYINRLTENVGPQF</sequence>
<comment type="caution">
    <text evidence="12">The sequence shown here is derived from an EMBL/GenBank/DDBJ whole genome shotgun (WGS) entry which is preliminary data.</text>
</comment>
<comment type="similarity">
    <text evidence="1 9">Belongs to the PDK/BCKDK protein kinase family.</text>
</comment>
<evidence type="ECO:0000256" key="9">
    <source>
        <dbReference type="RuleBase" id="RU366032"/>
    </source>
</evidence>
<dbReference type="Gene3D" id="2.130.10.30">
    <property type="entry name" value="Regulator of chromosome condensation 1/beta-lactamase-inhibitor protein II"/>
    <property type="match status" value="2"/>
</dbReference>
<dbReference type="InterPro" id="IPR036784">
    <property type="entry name" value="AK/P_DHK_N_sf"/>
</dbReference>
<evidence type="ECO:0000256" key="6">
    <source>
        <dbReference type="ARBA" id="ARBA00023128"/>
    </source>
</evidence>
<feature type="domain" description="Histidine kinase/HSP90-like ATPase" evidence="11">
    <location>
        <begin position="1160"/>
        <end position="1312"/>
    </location>
</feature>
<organism evidence="12 13">
    <name type="scientific">Effrenium voratum</name>
    <dbReference type="NCBI Taxonomy" id="2562239"/>
    <lineage>
        <taxon>Eukaryota</taxon>
        <taxon>Sar</taxon>
        <taxon>Alveolata</taxon>
        <taxon>Dinophyceae</taxon>
        <taxon>Suessiales</taxon>
        <taxon>Symbiodiniaceae</taxon>
        <taxon>Effrenium</taxon>
    </lineage>
</organism>
<feature type="region of interest" description="Disordered" evidence="10">
    <location>
        <begin position="875"/>
        <end position="894"/>
    </location>
</feature>
<evidence type="ECO:0000256" key="4">
    <source>
        <dbReference type="ARBA" id="ARBA00022777"/>
    </source>
</evidence>
<keyword evidence="5 9" id="KW-0067">ATP-binding</keyword>
<keyword evidence="4 9" id="KW-0418">Kinase</keyword>
<dbReference type="InterPro" id="IPR009091">
    <property type="entry name" value="RCC1/BLIP-II"/>
</dbReference>
<dbReference type="GO" id="GO:0005759">
    <property type="term" value="C:mitochondrial matrix"/>
    <property type="evidence" value="ECO:0007669"/>
    <property type="project" value="UniProtKB-SubCell"/>
</dbReference>
<keyword evidence="6 9" id="KW-0496">Mitochondrion</keyword>
<dbReference type="GO" id="GO:0005524">
    <property type="term" value="F:ATP binding"/>
    <property type="evidence" value="ECO:0007669"/>
    <property type="project" value="UniProtKB-UniRule"/>
</dbReference>
<dbReference type="Gene3D" id="1.20.140.20">
    <property type="entry name" value="Alpha-ketoacid/pyruvate dehydrogenase kinase, N-terminal domain"/>
    <property type="match status" value="1"/>
</dbReference>
<feature type="repeat" description="RCC1" evidence="8">
    <location>
        <begin position="587"/>
        <end position="627"/>
    </location>
</feature>
<evidence type="ECO:0000256" key="8">
    <source>
        <dbReference type="PROSITE-ProRule" id="PRU00235"/>
    </source>
</evidence>
<dbReference type="PANTHER" id="PTHR11947">
    <property type="entry name" value="PYRUVATE DEHYDROGENASE KINASE"/>
    <property type="match status" value="1"/>
</dbReference>